<protein>
    <submittedName>
        <fullName evidence="2">Glyoxalase/bleomycin resistance/extradiol dioxygenase family protein</fullName>
    </submittedName>
</protein>
<feature type="domain" description="VOC" evidence="1">
    <location>
        <begin position="6"/>
        <end position="131"/>
    </location>
</feature>
<dbReference type="OrthoDB" id="9812656at2"/>
<keyword evidence="3" id="KW-1185">Reference proteome</keyword>
<evidence type="ECO:0000259" key="1">
    <source>
        <dbReference type="PROSITE" id="PS51819"/>
    </source>
</evidence>
<evidence type="ECO:0000313" key="3">
    <source>
        <dbReference type="Proteomes" id="UP000306113"/>
    </source>
</evidence>
<dbReference type="AlphaFoldDB" id="A0A4S3MAA4"/>
<dbReference type="PANTHER" id="PTHR21366:SF22">
    <property type="entry name" value="VOC DOMAIN-CONTAINING PROTEIN"/>
    <property type="match status" value="1"/>
</dbReference>
<sequence length="136" mass="15086">MQPPSAILETALYCPDLDAAQHFYGTVLGLPLITRAGNRHLFFRLSQSVLLIFNPAETRLPARNPAMPVPSHGATGPGHLCFAATRPELDTWRAHLTAHQIPIEAEFDWPSGARSLYIRDPAGNSVEFAEPRLWFD</sequence>
<organism evidence="2 3">
    <name type="scientific">Thalassobius vesicularis</name>
    <dbReference type="NCBI Taxonomy" id="1294297"/>
    <lineage>
        <taxon>Bacteria</taxon>
        <taxon>Pseudomonadati</taxon>
        <taxon>Pseudomonadota</taxon>
        <taxon>Alphaproteobacteria</taxon>
        <taxon>Rhodobacterales</taxon>
        <taxon>Roseobacteraceae</taxon>
        <taxon>Thalassovita</taxon>
    </lineage>
</organism>
<dbReference type="RefSeq" id="WP_136338530.1">
    <property type="nucleotide sequence ID" value="NZ_SSMD01000003.1"/>
</dbReference>
<dbReference type="SUPFAM" id="SSF54593">
    <property type="entry name" value="Glyoxalase/Bleomycin resistance protein/Dihydroxybiphenyl dioxygenase"/>
    <property type="match status" value="1"/>
</dbReference>
<dbReference type="PANTHER" id="PTHR21366">
    <property type="entry name" value="GLYOXALASE FAMILY PROTEIN"/>
    <property type="match status" value="1"/>
</dbReference>
<dbReference type="EMBL" id="SSMD01000003">
    <property type="protein sequence ID" value="THD74674.1"/>
    <property type="molecule type" value="Genomic_DNA"/>
</dbReference>
<dbReference type="GO" id="GO:0051213">
    <property type="term" value="F:dioxygenase activity"/>
    <property type="evidence" value="ECO:0007669"/>
    <property type="project" value="UniProtKB-KW"/>
</dbReference>
<dbReference type="PROSITE" id="PS51819">
    <property type="entry name" value="VOC"/>
    <property type="match status" value="1"/>
</dbReference>
<evidence type="ECO:0000313" key="2">
    <source>
        <dbReference type="EMBL" id="THD74674.1"/>
    </source>
</evidence>
<dbReference type="InterPro" id="IPR050383">
    <property type="entry name" value="GlyoxalaseI/FosfomycinResist"/>
</dbReference>
<dbReference type="Pfam" id="PF00903">
    <property type="entry name" value="Glyoxalase"/>
    <property type="match status" value="1"/>
</dbReference>
<dbReference type="InterPro" id="IPR004360">
    <property type="entry name" value="Glyas_Fos-R_dOase_dom"/>
</dbReference>
<dbReference type="Proteomes" id="UP000306113">
    <property type="component" value="Unassembled WGS sequence"/>
</dbReference>
<comment type="caution">
    <text evidence="2">The sequence shown here is derived from an EMBL/GenBank/DDBJ whole genome shotgun (WGS) entry which is preliminary data.</text>
</comment>
<dbReference type="Gene3D" id="3.10.180.10">
    <property type="entry name" value="2,3-Dihydroxybiphenyl 1,2-Dioxygenase, domain 1"/>
    <property type="match status" value="1"/>
</dbReference>
<accession>A0A4S3MAA4</accession>
<keyword evidence="2" id="KW-0223">Dioxygenase</keyword>
<dbReference type="InterPro" id="IPR029068">
    <property type="entry name" value="Glyas_Bleomycin-R_OHBP_Dase"/>
</dbReference>
<keyword evidence="2" id="KW-0560">Oxidoreductase</keyword>
<gene>
    <name evidence="2" type="ORF">E7681_06790</name>
</gene>
<reference evidence="2 3" key="1">
    <citation type="submission" date="2019-04" db="EMBL/GenBank/DDBJ databases">
        <title>Draft genome sequence of Youngimonas vesicularis.</title>
        <authorList>
            <person name="Hameed A."/>
        </authorList>
    </citation>
    <scope>NUCLEOTIDE SEQUENCE [LARGE SCALE GENOMIC DNA]</scope>
    <source>
        <strain evidence="2 3">CC-AMW-E</strain>
    </source>
</reference>
<dbReference type="InterPro" id="IPR037523">
    <property type="entry name" value="VOC_core"/>
</dbReference>
<proteinExistence type="predicted"/>
<name>A0A4S3MAA4_9RHOB</name>